<dbReference type="GO" id="GO:0016301">
    <property type="term" value="F:kinase activity"/>
    <property type="evidence" value="ECO:0007669"/>
    <property type="project" value="UniProtKB-KW"/>
</dbReference>
<evidence type="ECO:0000313" key="2">
    <source>
        <dbReference type="Proteomes" id="UP000253999"/>
    </source>
</evidence>
<dbReference type="RefSeq" id="WP_111312365.1">
    <property type="nucleotide sequence ID" value="NZ_QEQD01000001.1"/>
</dbReference>
<protein>
    <submittedName>
        <fullName evidence="1">Pyruvate kinase</fullName>
    </submittedName>
</protein>
<dbReference type="Proteomes" id="UP000253999">
    <property type="component" value="Unassembled WGS sequence"/>
</dbReference>
<keyword evidence="1" id="KW-0418">Kinase</keyword>
<dbReference type="AlphaFoldDB" id="A0A369ZIQ4"/>
<proteinExistence type="predicted"/>
<keyword evidence="1" id="KW-0808">Transferase</keyword>
<dbReference type="EMBL" id="QEQD01000001">
    <property type="protein sequence ID" value="RDF05999.1"/>
    <property type="molecule type" value="Genomic_DNA"/>
</dbReference>
<gene>
    <name evidence="1" type="ORF">DPV98_01645</name>
</gene>
<accession>A0A369ZIQ4</accession>
<reference evidence="1 2" key="1">
    <citation type="submission" date="2018-05" db="EMBL/GenBank/DDBJ databases">
        <title>Draft Genome Sequences for a Diverse set of 7 Haemophilus Species.</title>
        <authorList>
            <person name="Nichols M."/>
            <person name="Topaz N."/>
            <person name="Wang X."/>
            <person name="Wang X."/>
            <person name="Boxrud D."/>
        </authorList>
    </citation>
    <scope>NUCLEOTIDE SEQUENCE [LARGE SCALE GENOMIC DNA]</scope>
    <source>
        <strain evidence="1 2">C2010039593</strain>
    </source>
</reference>
<comment type="caution">
    <text evidence="1">The sequence shown here is derived from an EMBL/GenBank/DDBJ whole genome shotgun (WGS) entry which is preliminary data.</text>
</comment>
<keyword evidence="1" id="KW-0670">Pyruvate</keyword>
<organism evidence="1 2">
    <name type="scientific">Haemophilus parahaemolyticus</name>
    <dbReference type="NCBI Taxonomy" id="735"/>
    <lineage>
        <taxon>Bacteria</taxon>
        <taxon>Pseudomonadati</taxon>
        <taxon>Pseudomonadota</taxon>
        <taxon>Gammaproteobacteria</taxon>
        <taxon>Pasteurellales</taxon>
        <taxon>Pasteurellaceae</taxon>
        <taxon>Haemophilus</taxon>
    </lineage>
</organism>
<evidence type="ECO:0000313" key="1">
    <source>
        <dbReference type="EMBL" id="RDF05999.1"/>
    </source>
</evidence>
<name>A0A369ZIQ4_HAEPH</name>
<sequence length="154" mass="17219">MKPFDLEEALQGKPVQLRNGNKAFIQTDLRKLGLLESITPYVIKGISVASDGADWHEYSWTANGQSLEGYIDRDSDIIGMYEEPTPTITVTLPIPFKPKVGEQYFYIGGLNSMVSEGNFNNGIFEKLVVSAGFCFRTEEDAQAWLDTMKEALNE</sequence>